<dbReference type="RefSeq" id="WP_150806012.1">
    <property type="nucleotide sequence ID" value="NZ_CABVHY010000027.1"/>
</dbReference>
<organism evidence="2 3">
    <name type="scientific">Pseudomonas fluorescens</name>
    <dbReference type="NCBI Taxonomy" id="294"/>
    <lineage>
        <taxon>Bacteria</taxon>
        <taxon>Pseudomonadati</taxon>
        <taxon>Pseudomonadota</taxon>
        <taxon>Gammaproteobacteria</taxon>
        <taxon>Pseudomonadales</taxon>
        <taxon>Pseudomonadaceae</taxon>
        <taxon>Pseudomonas</taxon>
    </lineage>
</organism>
<name>A0A5E7EJT7_PSEFL</name>
<dbReference type="EMBL" id="CABVHY010000027">
    <property type="protein sequence ID" value="VVO27391.1"/>
    <property type="molecule type" value="Genomic_DNA"/>
</dbReference>
<feature type="transmembrane region" description="Helical" evidence="1">
    <location>
        <begin position="20"/>
        <end position="46"/>
    </location>
</feature>
<dbReference type="OrthoDB" id="7596241at2"/>
<keyword evidence="1" id="KW-0472">Membrane</keyword>
<evidence type="ECO:0000256" key="1">
    <source>
        <dbReference type="SAM" id="Phobius"/>
    </source>
</evidence>
<proteinExistence type="predicted"/>
<reference evidence="2 3" key="1">
    <citation type="submission" date="2019-09" db="EMBL/GenBank/DDBJ databases">
        <authorList>
            <person name="Chandra G."/>
            <person name="Truman W A."/>
        </authorList>
    </citation>
    <scope>NUCLEOTIDE SEQUENCE [LARGE SCALE GENOMIC DNA]</scope>
    <source>
        <strain evidence="2">PS723</strain>
    </source>
</reference>
<gene>
    <name evidence="2" type="ORF">PS723_04708</name>
</gene>
<protein>
    <recommendedName>
        <fullName evidence="4">Periplasmic nitrate reductase, NapE protein</fullName>
    </recommendedName>
</protein>
<keyword evidence="1" id="KW-1133">Transmembrane helix</keyword>
<keyword evidence="1" id="KW-0812">Transmembrane</keyword>
<evidence type="ECO:0000313" key="3">
    <source>
        <dbReference type="Proteomes" id="UP000379480"/>
    </source>
</evidence>
<dbReference type="Proteomes" id="UP000379480">
    <property type="component" value="Unassembled WGS sequence"/>
</dbReference>
<dbReference type="AlphaFoldDB" id="A0A5E7EJT7"/>
<accession>A0A5E7EJT7</accession>
<evidence type="ECO:0000313" key="2">
    <source>
        <dbReference type="EMBL" id="VVO27391.1"/>
    </source>
</evidence>
<sequence>MSLADERVPSSDRGKETRLFLFLVACLFPMLSIALVGGYGFFIWFIQMIFGPPGPPN</sequence>
<evidence type="ECO:0008006" key="4">
    <source>
        <dbReference type="Google" id="ProtNLM"/>
    </source>
</evidence>
<dbReference type="Pfam" id="PF06796">
    <property type="entry name" value="NapE"/>
    <property type="match status" value="1"/>
</dbReference>
<dbReference type="InterPro" id="IPR010649">
    <property type="entry name" value="NapE_TorE"/>
</dbReference>